<sequence length="304" mass="32538">MICGLATRVTRVCGASLISRTRSHKTDDGAGPSLFASRGLVVTTGQHGQHRRRPTSAAPQQLYGAPRAHTIHLRQRDDTAAAEMPCNWNTSTAAAGRWPGAIVPGLLPLHRPPAVARLRNHAGGGGARAAARLLPAGGRRRARVRGDVPPRVPDPGRVHAVGHPAAHPPLPRPRPGPGHHVRLRRPRPGARRRLPDAVAGAARVPVLQGRVHARHRVPGLVLLGMAGGGHPAVDADAGGEAGERARAVAGEATLRVLEGQPRRLPHSPRAPEMQRLQRPRMECPRLHPELESCNSKRVQRFKNT</sequence>
<protein>
    <submittedName>
        <fullName evidence="2">Uncharacterized protein</fullName>
    </submittedName>
</protein>
<reference evidence="2" key="1">
    <citation type="submission" date="2020-05" db="EMBL/GenBank/DDBJ databases">
        <title>WGS assembly of Panicum virgatum.</title>
        <authorList>
            <person name="Lovell J.T."/>
            <person name="Jenkins J."/>
            <person name="Shu S."/>
            <person name="Juenger T.E."/>
            <person name="Schmutz J."/>
        </authorList>
    </citation>
    <scope>NUCLEOTIDE SEQUENCE</scope>
    <source>
        <strain evidence="2">AP13</strain>
    </source>
</reference>
<evidence type="ECO:0000313" key="2">
    <source>
        <dbReference type="EMBL" id="KAG2604264.1"/>
    </source>
</evidence>
<feature type="region of interest" description="Disordered" evidence="1">
    <location>
        <begin position="262"/>
        <end position="283"/>
    </location>
</feature>
<name>A0A8T0T4V0_PANVG</name>
<organism evidence="2 3">
    <name type="scientific">Panicum virgatum</name>
    <name type="common">Blackwell switchgrass</name>
    <dbReference type="NCBI Taxonomy" id="38727"/>
    <lineage>
        <taxon>Eukaryota</taxon>
        <taxon>Viridiplantae</taxon>
        <taxon>Streptophyta</taxon>
        <taxon>Embryophyta</taxon>
        <taxon>Tracheophyta</taxon>
        <taxon>Spermatophyta</taxon>
        <taxon>Magnoliopsida</taxon>
        <taxon>Liliopsida</taxon>
        <taxon>Poales</taxon>
        <taxon>Poaceae</taxon>
        <taxon>PACMAD clade</taxon>
        <taxon>Panicoideae</taxon>
        <taxon>Panicodae</taxon>
        <taxon>Paniceae</taxon>
        <taxon>Panicinae</taxon>
        <taxon>Panicum</taxon>
        <taxon>Panicum sect. Hiantes</taxon>
    </lineage>
</organism>
<feature type="compositionally biased region" description="Pro residues" evidence="1">
    <location>
        <begin position="166"/>
        <end position="176"/>
    </location>
</feature>
<dbReference type="EMBL" id="CM029044">
    <property type="protein sequence ID" value="KAG2604264.1"/>
    <property type="molecule type" value="Genomic_DNA"/>
</dbReference>
<evidence type="ECO:0000256" key="1">
    <source>
        <dbReference type="SAM" id="MobiDB-lite"/>
    </source>
</evidence>
<proteinExistence type="predicted"/>
<feature type="compositionally biased region" description="Basic residues" evidence="1">
    <location>
        <begin position="177"/>
        <end position="192"/>
    </location>
</feature>
<accession>A0A8T0T4V0</accession>
<dbReference type="Proteomes" id="UP000823388">
    <property type="component" value="Chromosome 4N"/>
</dbReference>
<keyword evidence="3" id="KW-1185">Reference proteome</keyword>
<dbReference type="AlphaFoldDB" id="A0A8T0T4V0"/>
<feature type="region of interest" description="Disordered" evidence="1">
    <location>
        <begin position="135"/>
        <end position="193"/>
    </location>
</feature>
<evidence type="ECO:0000313" key="3">
    <source>
        <dbReference type="Proteomes" id="UP000823388"/>
    </source>
</evidence>
<gene>
    <name evidence="2" type="ORF">PVAP13_4NG043816</name>
</gene>
<comment type="caution">
    <text evidence="2">The sequence shown here is derived from an EMBL/GenBank/DDBJ whole genome shotgun (WGS) entry which is preliminary data.</text>
</comment>